<dbReference type="GO" id="GO:0005829">
    <property type="term" value="C:cytosol"/>
    <property type="evidence" value="ECO:0007669"/>
    <property type="project" value="TreeGrafter"/>
</dbReference>
<protein>
    <recommendedName>
        <fullName evidence="7 8">Small ribosomal subunit protein bS20</fullName>
    </recommendedName>
</protein>
<gene>
    <name evidence="8 10" type="primary">rpsT</name>
    <name evidence="10" type="ORF">Pla111_29550</name>
</gene>
<dbReference type="FunFam" id="1.20.58.110:FF:000001">
    <property type="entry name" value="30S ribosomal protein S20"/>
    <property type="match status" value="1"/>
</dbReference>
<evidence type="ECO:0000256" key="3">
    <source>
        <dbReference type="ARBA" id="ARBA00022730"/>
    </source>
</evidence>
<reference evidence="10 11" key="1">
    <citation type="submission" date="2019-02" db="EMBL/GenBank/DDBJ databases">
        <title>Deep-cultivation of Planctomycetes and their phenomic and genomic characterization uncovers novel biology.</title>
        <authorList>
            <person name="Wiegand S."/>
            <person name="Jogler M."/>
            <person name="Boedeker C."/>
            <person name="Pinto D."/>
            <person name="Vollmers J."/>
            <person name="Rivas-Marin E."/>
            <person name="Kohn T."/>
            <person name="Peeters S.H."/>
            <person name="Heuer A."/>
            <person name="Rast P."/>
            <person name="Oberbeckmann S."/>
            <person name="Bunk B."/>
            <person name="Jeske O."/>
            <person name="Meyerdierks A."/>
            <person name="Storesund J.E."/>
            <person name="Kallscheuer N."/>
            <person name="Luecker S."/>
            <person name="Lage O.M."/>
            <person name="Pohl T."/>
            <person name="Merkel B.J."/>
            <person name="Hornburger P."/>
            <person name="Mueller R.-W."/>
            <person name="Bruemmer F."/>
            <person name="Labrenz M."/>
            <person name="Spormann A.M."/>
            <person name="Op Den Camp H."/>
            <person name="Overmann J."/>
            <person name="Amann R."/>
            <person name="Jetten M.S.M."/>
            <person name="Mascher T."/>
            <person name="Medema M.H."/>
            <person name="Devos D.P."/>
            <person name="Kaster A.-K."/>
            <person name="Ovreas L."/>
            <person name="Rohde M."/>
            <person name="Galperin M.Y."/>
            <person name="Jogler C."/>
        </authorList>
    </citation>
    <scope>NUCLEOTIDE SEQUENCE [LARGE SCALE GENOMIC DNA]</scope>
    <source>
        <strain evidence="10 11">Pla111</strain>
    </source>
</reference>
<keyword evidence="4 8" id="KW-0694">RNA-binding</keyword>
<dbReference type="GO" id="GO:0003735">
    <property type="term" value="F:structural constituent of ribosome"/>
    <property type="evidence" value="ECO:0007669"/>
    <property type="project" value="InterPro"/>
</dbReference>
<proteinExistence type="inferred from homology"/>
<dbReference type="NCBIfam" id="TIGR00029">
    <property type="entry name" value="S20"/>
    <property type="match status" value="1"/>
</dbReference>
<accession>A0A5C5VSI4</accession>
<evidence type="ECO:0000256" key="4">
    <source>
        <dbReference type="ARBA" id="ARBA00022884"/>
    </source>
</evidence>
<evidence type="ECO:0000256" key="5">
    <source>
        <dbReference type="ARBA" id="ARBA00022980"/>
    </source>
</evidence>
<dbReference type="Pfam" id="PF01649">
    <property type="entry name" value="Ribosomal_S20p"/>
    <property type="match status" value="1"/>
</dbReference>
<keyword evidence="11" id="KW-1185">Reference proteome</keyword>
<evidence type="ECO:0000256" key="9">
    <source>
        <dbReference type="SAM" id="MobiDB-lite"/>
    </source>
</evidence>
<dbReference type="HAMAP" id="MF_00500">
    <property type="entry name" value="Ribosomal_bS20"/>
    <property type="match status" value="1"/>
</dbReference>
<evidence type="ECO:0000313" key="11">
    <source>
        <dbReference type="Proteomes" id="UP000318995"/>
    </source>
</evidence>
<dbReference type="EMBL" id="SJPH01000008">
    <property type="protein sequence ID" value="TWT41578.1"/>
    <property type="molecule type" value="Genomic_DNA"/>
</dbReference>
<comment type="function">
    <text evidence="1 8">Binds directly to 16S ribosomal RNA.</text>
</comment>
<dbReference type="Proteomes" id="UP000318995">
    <property type="component" value="Unassembled WGS sequence"/>
</dbReference>
<dbReference type="PANTHER" id="PTHR33398">
    <property type="entry name" value="30S RIBOSOMAL PROTEIN S20"/>
    <property type="match status" value="1"/>
</dbReference>
<feature type="region of interest" description="Disordered" evidence="9">
    <location>
        <begin position="1"/>
        <end position="36"/>
    </location>
</feature>
<dbReference type="AlphaFoldDB" id="A0A5C5VSI4"/>
<organism evidence="10 11">
    <name type="scientific">Botrimarina hoheduenensis</name>
    <dbReference type="NCBI Taxonomy" id="2528000"/>
    <lineage>
        <taxon>Bacteria</taxon>
        <taxon>Pseudomonadati</taxon>
        <taxon>Planctomycetota</taxon>
        <taxon>Planctomycetia</taxon>
        <taxon>Pirellulales</taxon>
        <taxon>Lacipirellulaceae</taxon>
        <taxon>Botrimarina</taxon>
    </lineage>
</organism>
<comment type="caution">
    <text evidence="10">The sequence shown here is derived from an EMBL/GenBank/DDBJ whole genome shotgun (WGS) entry which is preliminary data.</text>
</comment>
<evidence type="ECO:0000256" key="7">
    <source>
        <dbReference type="ARBA" id="ARBA00035136"/>
    </source>
</evidence>
<keyword evidence="5 8" id="KW-0689">Ribosomal protein</keyword>
<dbReference type="GO" id="GO:0015935">
    <property type="term" value="C:small ribosomal subunit"/>
    <property type="evidence" value="ECO:0007669"/>
    <property type="project" value="TreeGrafter"/>
</dbReference>
<keyword evidence="6 8" id="KW-0687">Ribonucleoprotein</keyword>
<dbReference type="SUPFAM" id="SSF46992">
    <property type="entry name" value="Ribosomal protein S20"/>
    <property type="match status" value="1"/>
</dbReference>
<dbReference type="PANTHER" id="PTHR33398:SF1">
    <property type="entry name" value="SMALL RIBOSOMAL SUBUNIT PROTEIN BS20C"/>
    <property type="match status" value="1"/>
</dbReference>
<dbReference type="InterPro" id="IPR036510">
    <property type="entry name" value="Ribosomal_bS20_sf"/>
</dbReference>
<evidence type="ECO:0000256" key="8">
    <source>
        <dbReference type="HAMAP-Rule" id="MF_00500"/>
    </source>
</evidence>
<dbReference type="GO" id="GO:0070181">
    <property type="term" value="F:small ribosomal subunit rRNA binding"/>
    <property type="evidence" value="ECO:0007669"/>
    <property type="project" value="TreeGrafter"/>
</dbReference>
<evidence type="ECO:0000256" key="2">
    <source>
        <dbReference type="ARBA" id="ARBA00007634"/>
    </source>
</evidence>
<dbReference type="GO" id="GO:0006412">
    <property type="term" value="P:translation"/>
    <property type="evidence" value="ECO:0007669"/>
    <property type="project" value="UniProtKB-UniRule"/>
</dbReference>
<dbReference type="Gene3D" id="1.20.58.110">
    <property type="entry name" value="Ribosomal protein S20"/>
    <property type="match status" value="1"/>
</dbReference>
<dbReference type="InterPro" id="IPR002583">
    <property type="entry name" value="Ribosomal_bS20"/>
</dbReference>
<keyword evidence="3 8" id="KW-0699">rRNA-binding</keyword>
<evidence type="ECO:0000256" key="6">
    <source>
        <dbReference type="ARBA" id="ARBA00023274"/>
    </source>
</evidence>
<sequence length="108" mass="11917">MAAATTREAPYVPFTPFTMPNSASAKKSLRQSEDLRLRNRSVRSAIRTQIKKVRVALKEGDVAKSEEAFRLAVKKLDKAAANHIFHANKTARLKSRLAKAIKTAKGIA</sequence>
<evidence type="ECO:0000256" key="1">
    <source>
        <dbReference type="ARBA" id="ARBA00003134"/>
    </source>
</evidence>
<evidence type="ECO:0000313" key="10">
    <source>
        <dbReference type="EMBL" id="TWT41578.1"/>
    </source>
</evidence>
<comment type="similarity">
    <text evidence="2 8">Belongs to the bacterial ribosomal protein bS20 family.</text>
</comment>
<name>A0A5C5VSI4_9BACT</name>